<dbReference type="Proteomes" id="UP000204189">
    <property type="component" value="Segment"/>
</dbReference>
<dbReference type="KEGG" id="vg:29123888"/>
<dbReference type="GeneID" id="29123888"/>
<sequence length="57" mass="6591">MTDYVTIRTDNKLYRVPVVYRLGRRSVGVDFHGMYIFLENGEAHITNKFGSASYFLA</sequence>
<reference evidence="2" key="1">
    <citation type="submission" date="2016-03" db="EMBL/GenBank/DDBJ databases">
        <authorList>
            <person name="Ploux O."/>
        </authorList>
    </citation>
    <scope>NUCLEOTIDE SEQUENCE [LARGE SCALE GENOMIC DNA]</scope>
</reference>
<name>A0A142KBW9_9CAUD</name>
<gene>
    <name evidence="1" type="primary">33</name>
    <name evidence="1" type="ORF">SEA_EMALYN_33</name>
</gene>
<dbReference type="EMBL" id="KU963260">
    <property type="protein sequence ID" value="AMS03602.1"/>
    <property type="molecule type" value="Genomic_DNA"/>
</dbReference>
<evidence type="ECO:0000313" key="2">
    <source>
        <dbReference type="Proteomes" id="UP000204189"/>
    </source>
</evidence>
<proteinExistence type="predicted"/>
<protein>
    <submittedName>
        <fullName evidence="1">Uncharacterized protein</fullName>
    </submittedName>
</protein>
<evidence type="ECO:0000313" key="1">
    <source>
        <dbReference type="EMBL" id="AMS03602.1"/>
    </source>
</evidence>
<dbReference type="RefSeq" id="YP_009301474.1">
    <property type="nucleotide sequence ID" value="NC_031234.1"/>
</dbReference>
<accession>A0A142KBW9</accession>
<organism evidence="1 2">
    <name type="scientific">Gordonia phage Emalyn</name>
    <dbReference type="NCBI Taxonomy" id="1821552"/>
    <lineage>
        <taxon>Viruses</taxon>
        <taxon>Duplodnaviria</taxon>
        <taxon>Heunggongvirae</taxon>
        <taxon>Uroviricota</taxon>
        <taxon>Caudoviricetes</taxon>
        <taxon>Emalynvirus</taxon>
        <taxon>Emalynvirus emalyn</taxon>
    </lineage>
</organism>
<keyword evidence="2" id="KW-1185">Reference proteome</keyword>